<dbReference type="AlphaFoldDB" id="A0A8F5GWC0"/>
<dbReference type="Proteomes" id="UP000693941">
    <property type="component" value="Chromosome"/>
</dbReference>
<accession>A0A8F5GWC0</accession>
<name>A0A8F5GWC0_9CREN</name>
<proteinExistence type="predicted"/>
<gene>
    <name evidence="1" type="ORF">J5U21_01570</name>
</gene>
<dbReference type="GeneID" id="65560069"/>
<sequence length="90" mass="10063">MKFSGNATTEIIFGDGSFDREIVRNVLEKNKDKYCELLLFIPESGAKGKSLPIGTGIESVLKFVKNDVNRFSLNYIIKIRGSKGTENLTF</sequence>
<evidence type="ECO:0000313" key="2">
    <source>
        <dbReference type="Proteomes" id="UP000693941"/>
    </source>
</evidence>
<organism evidence="1 2">
    <name type="scientific">Saccharolobus shibatae</name>
    <dbReference type="NCBI Taxonomy" id="2286"/>
    <lineage>
        <taxon>Archaea</taxon>
        <taxon>Thermoproteota</taxon>
        <taxon>Thermoprotei</taxon>
        <taxon>Sulfolobales</taxon>
        <taxon>Sulfolobaceae</taxon>
        <taxon>Saccharolobus</taxon>
    </lineage>
</organism>
<dbReference type="RefSeq" id="WP_261310565.1">
    <property type="nucleotide sequence ID" value="NZ_CP077715.1"/>
</dbReference>
<protein>
    <submittedName>
        <fullName evidence="1">Uncharacterized protein</fullName>
    </submittedName>
</protein>
<evidence type="ECO:0000313" key="1">
    <source>
        <dbReference type="EMBL" id="QXJ31919.1"/>
    </source>
</evidence>
<reference evidence="1" key="1">
    <citation type="journal article" date="2021" name="Environ. Microbiol.">
        <title>New insights into the diversity and evolution of the archaeal mobilome from three complete genomes of Saccharolobus shibatae.</title>
        <authorList>
            <person name="Medvedeva S."/>
            <person name="Brandt D."/>
            <person name="Cvirkaite-Krupovic V."/>
            <person name="Liu Y."/>
            <person name="Severinov K."/>
            <person name="Ishino S."/>
            <person name="Ishino Y."/>
            <person name="Prangishvili D."/>
            <person name="Kalinowski J."/>
            <person name="Krupovic M."/>
        </authorList>
    </citation>
    <scope>NUCLEOTIDE SEQUENCE</scope>
    <source>
        <strain evidence="1">BEU9</strain>
    </source>
</reference>
<dbReference type="EMBL" id="CP077715">
    <property type="protein sequence ID" value="QXJ31919.1"/>
    <property type="molecule type" value="Genomic_DNA"/>
</dbReference>